<sequence>MDSQNIFKQKVVAYFCMEYALERNINLYAGGLGILAGDYLKAAKDKGYPVVGIGILWKQGYTTQRIDRQGRVIDSYCNYKSEYGFLEDTGVTVDIRIKEEDVKCKVWKTENFENNTLYLLDTDIPENNGTELKWTTGQLYGGFEEQRIAQEMVLGIGGIRALRELGIRPDIYHFNEGHAVFAGFEIIREKLVSGMEFEQALESTKKSIVFTTHTPVKQGNESHSLRSLMYMGANDGLEASELKRIGGDPFNMTVAGLRLSKISNGVSRLHAQTANEMWREIEGKSNIIQITNGIHIPTWVNEDVIQNMDSDELLWGSHLKHKRLLIDYIYEKTGSKFKQDILTIGFARRVVPYKRANLIMEYEPQLQKLMEAGKIQIVLSGKSHPLDDEGKLLVKKIHGFCKRYPKNTAFIQNYDIENAKALTKGCDVWLNTPRKPYEASGTSGMKAALNGVLNLSVLDGWWEEACIDGENGWQFGDGLQMKNDVQQDRHDGEALMKILLEKVIPTYYEDRTKWVDMMRKSISTNIEHFDMKRTIDEYREKMYDFQPELLKNT</sequence>
<dbReference type="Pfam" id="PF00343">
    <property type="entry name" value="Phosphorylase"/>
    <property type="match status" value="1"/>
</dbReference>
<dbReference type="eggNOG" id="COG0058">
    <property type="taxonomic scope" value="Bacteria"/>
</dbReference>
<evidence type="ECO:0000256" key="5">
    <source>
        <dbReference type="ARBA" id="ARBA00022676"/>
    </source>
</evidence>
<evidence type="ECO:0000256" key="4">
    <source>
        <dbReference type="ARBA" id="ARBA00012591"/>
    </source>
</evidence>
<dbReference type="InterPro" id="IPR011834">
    <property type="entry name" value="Agluc_phsphrylas"/>
</dbReference>
<keyword evidence="6 10" id="KW-0808">Transferase</keyword>
<evidence type="ECO:0000256" key="9">
    <source>
        <dbReference type="ARBA" id="ARBA00025174"/>
    </source>
</evidence>
<dbReference type="InterPro" id="IPR052182">
    <property type="entry name" value="Glycogen/Maltodextrin_Phosph"/>
</dbReference>
<protein>
    <recommendedName>
        <fullName evidence="4">glycogen phosphorylase</fullName>
        <ecNumber evidence="4">2.4.1.1</ecNumber>
    </recommendedName>
</protein>
<dbReference type="PANTHER" id="PTHR42655:SF1">
    <property type="entry name" value="GLYCOGEN PHOSPHORYLASE"/>
    <property type="match status" value="1"/>
</dbReference>
<dbReference type="InterPro" id="IPR035090">
    <property type="entry name" value="Pyridoxal_P_attach_site"/>
</dbReference>
<dbReference type="STRING" id="1121324.CLIT_5c01500"/>
<comment type="cofactor">
    <cofactor evidence="2">
        <name>pyridoxal 5'-phosphate</name>
        <dbReference type="ChEBI" id="CHEBI:597326"/>
    </cofactor>
</comment>
<evidence type="ECO:0000256" key="7">
    <source>
        <dbReference type="ARBA" id="ARBA00022898"/>
    </source>
</evidence>
<reference evidence="10 11" key="1">
    <citation type="submission" date="2014-03" db="EMBL/GenBank/DDBJ databases">
        <title>Genome sequence of Clostridium litorale W6, DSM 5388.</title>
        <authorList>
            <person name="Poehlein A."/>
            <person name="Jagirdar A."/>
            <person name="Khonsari B."/>
            <person name="Chibani C.M."/>
            <person name="Gutierrez Gutierrez D.A."/>
            <person name="Davydova E."/>
            <person name="Alghaithi H.S."/>
            <person name="Nair K.P."/>
            <person name="Dhamotharan K."/>
            <person name="Chandran L."/>
            <person name="G W."/>
            <person name="Daniel R."/>
        </authorList>
    </citation>
    <scope>NUCLEOTIDE SEQUENCE [LARGE SCALE GENOMIC DNA]</scope>
    <source>
        <strain evidence="10 11">W6</strain>
    </source>
</reference>
<name>A0A069RH96_PEPLI</name>
<dbReference type="SUPFAM" id="SSF53756">
    <property type="entry name" value="UDP-Glycosyltransferase/glycogen phosphorylase"/>
    <property type="match status" value="1"/>
</dbReference>
<comment type="similarity">
    <text evidence="3">Belongs to the glycogen phosphorylase family.</text>
</comment>
<organism evidence="10 11">
    <name type="scientific">Peptoclostridium litorale DSM 5388</name>
    <dbReference type="NCBI Taxonomy" id="1121324"/>
    <lineage>
        <taxon>Bacteria</taxon>
        <taxon>Bacillati</taxon>
        <taxon>Bacillota</taxon>
        <taxon>Clostridia</taxon>
        <taxon>Peptostreptococcales</taxon>
        <taxon>Peptoclostridiaceae</taxon>
        <taxon>Peptoclostridium</taxon>
    </lineage>
</organism>
<dbReference type="GO" id="GO:0030170">
    <property type="term" value="F:pyridoxal phosphate binding"/>
    <property type="evidence" value="ECO:0007669"/>
    <property type="project" value="InterPro"/>
</dbReference>
<dbReference type="EC" id="2.4.1.1" evidence="4"/>
<dbReference type="EMBL" id="JJMM01000005">
    <property type="protein sequence ID" value="KDR96138.1"/>
    <property type="molecule type" value="Genomic_DNA"/>
</dbReference>
<evidence type="ECO:0000313" key="10">
    <source>
        <dbReference type="EMBL" id="KDR96138.1"/>
    </source>
</evidence>
<dbReference type="NCBIfam" id="TIGR02094">
    <property type="entry name" value="more_P_ylases"/>
    <property type="match status" value="1"/>
</dbReference>
<keyword evidence="7" id="KW-0663">Pyridoxal phosphate</keyword>
<evidence type="ECO:0000256" key="6">
    <source>
        <dbReference type="ARBA" id="ARBA00022679"/>
    </source>
</evidence>
<keyword evidence="8" id="KW-0119">Carbohydrate metabolism</keyword>
<dbReference type="PROSITE" id="PS00102">
    <property type="entry name" value="PHOSPHORYLASE"/>
    <property type="match status" value="1"/>
</dbReference>
<comment type="function">
    <text evidence="9">Phosphorylase is an important allosteric enzyme in carbohydrate metabolism. Enzymes from different sources differ in their regulatory mechanisms and in their natural substrates. However, all known phosphorylases share catalytic and structural properties.</text>
</comment>
<dbReference type="GO" id="GO:0008184">
    <property type="term" value="F:glycogen phosphorylase activity"/>
    <property type="evidence" value="ECO:0007669"/>
    <property type="project" value="InterPro"/>
</dbReference>
<dbReference type="Gene3D" id="3.40.50.2000">
    <property type="entry name" value="Glycogen Phosphorylase B"/>
    <property type="match status" value="3"/>
</dbReference>
<dbReference type="OrthoDB" id="9760804at2"/>
<evidence type="ECO:0000313" key="11">
    <source>
        <dbReference type="Proteomes" id="UP000027946"/>
    </source>
</evidence>
<accession>A0A069RH96</accession>
<dbReference type="InterPro" id="IPR000811">
    <property type="entry name" value="Glyco_trans_35"/>
</dbReference>
<keyword evidence="11" id="KW-1185">Reference proteome</keyword>
<dbReference type="GO" id="GO:0005975">
    <property type="term" value="P:carbohydrate metabolic process"/>
    <property type="evidence" value="ECO:0007669"/>
    <property type="project" value="InterPro"/>
</dbReference>
<keyword evidence="5 10" id="KW-0328">Glycosyltransferase</keyword>
<dbReference type="RefSeq" id="WP_038262782.1">
    <property type="nucleotide sequence ID" value="NZ_FSRH01000007.1"/>
</dbReference>
<evidence type="ECO:0000256" key="3">
    <source>
        <dbReference type="ARBA" id="ARBA00006047"/>
    </source>
</evidence>
<proteinExistence type="inferred from homology"/>
<comment type="caution">
    <text evidence="10">The sequence shown here is derived from an EMBL/GenBank/DDBJ whole genome shotgun (WGS) entry which is preliminary data.</text>
</comment>
<dbReference type="Proteomes" id="UP000027946">
    <property type="component" value="Unassembled WGS sequence"/>
</dbReference>
<gene>
    <name evidence="10" type="primary">glgP2</name>
    <name evidence="10" type="ORF">CLIT_5c01500</name>
</gene>
<evidence type="ECO:0000256" key="8">
    <source>
        <dbReference type="ARBA" id="ARBA00023277"/>
    </source>
</evidence>
<comment type="catalytic activity">
    <reaction evidence="1">
        <text>[(1-&gt;4)-alpha-D-glucosyl](n) + phosphate = [(1-&gt;4)-alpha-D-glucosyl](n-1) + alpha-D-glucose 1-phosphate</text>
        <dbReference type="Rhea" id="RHEA:41732"/>
        <dbReference type="Rhea" id="RHEA-COMP:9584"/>
        <dbReference type="Rhea" id="RHEA-COMP:9586"/>
        <dbReference type="ChEBI" id="CHEBI:15444"/>
        <dbReference type="ChEBI" id="CHEBI:43474"/>
        <dbReference type="ChEBI" id="CHEBI:58601"/>
        <dbReference type="EC" id="2.4.1.1"/>
    </reaction>
</comment>
<dbReference type="PANTHER" id="PTHR42655">
    <property type="entry name" value="GLYCOGEN PHOSPHORYLASE"/>
    <property type="match status" value="1"/>
</dbReference>
<dbReference type="AlphaFoldDB" id="A0A069RH96"/>
<evidence type="ECO:0000256" key="1">
    <source>
        <dbReference type="ARBA" id="ARBA00001275"/>
    </source>
</evidence>
<evidence type="ECO:0000256" key="2">
    <source>
        <dbReference type="ARBA" id="ARBA00001933"/>
    </source>
</evidence>